<accession>A0A0A9EBN9</accession>
<dbReference type="AlphaFoldDB" id="A0A0A9EBN9"/>
<proteinExistence type="predicted"/>
<protein>
    <submittedName>
        <fullName evidence="1">Uncharacterized protein</fullName>
    </submittedName>
</protein>
<organism evidence="1">
    <name type="scientific">Arundo donax</name>
    <name type="common">Giant reed</name>
    <name type="synonym">Donax arundinaceus</name>
    <dbReference type="NCBI Taxonomy" id="35708"/>
    <lineage>
        <taxon>Eukaryota</taxon>
        <taxon>Viridiplantae</taxon>
        <taxon>Streptophyta</taxon>
        <taxon>Embryophyta</taxon>
        <taxon>Tracheophyta</taxon>
        <taxon>Spermatophyta</taxon>
        <taxon>Magnoliopsida</taxon>
        <taxon>Liliopsida</taxon>
        <taxon>Poales</taxon>
        <taxon>Poaceae</taxon>
        <taxon>PACMAD clade</taxon>
        <taxon>Arundinoideae</taxon>
        <taxon>Arundineae</taxon>
        <taxon>Arundo</taxon>
    </lineage>
</organism>
<sequence>MDKTMPYLFSRDPLWIIGCTWEGVILISRMPVARLSHLEIPRGSLCKLLMTIKTVLILSATSFRIKARLIALWTLTLCLHNLP</sequence>
<reference evidence="1" key="1">
    <citation type="submission" date="2014-09" db="EMBL/GenBank/DDBJ databases">
        <authorList>
            <person name="Magalhaes I.L.F."/>
            <person name="Oliveira U."/>
            <person name="Santos F.R."/>
            <person name="Vidigal T.H.D.A."/>
            <person name="Brescovit A.D."/>
            <person name="Santos A.J."/>
        </authorList>
    </citation>
    <scope>NUCLEOTIDE SEQUENCE</scope>
    <source>
        <tissue evidence="1">Shoot tissue taken approximately 20 cm above the soil surface</tissue>
    </source>
</reference>
<reference evidence="1" key="2">
    <citation type="journal article" date="2015" name="Data Brief">
        <title>Shoot transcriptome of the giant reed, Arundo donax.</title>
        <authorList>
            <person name="Barrero R.A."/>
            <person name="Guerrero F.D."/>
            <person name="Moolhuijzen P."/>
            <person name="Goolsby J.A."/>
            <person name="Tidwell J."/>
            <person name="Bellgard S.E."/>
            <person name="Bellgard M.I."/>
        </authorList>
    </citation>
    <scope>NUCLEOTIDE SEQUENCE</scope>
    <source>
        <tissue evidence="1">Shoot tissue taken approximately 20 cm above the soil surface</tissue>
    </source>
</reference>
<name>A0A0A9EBN9_ARUDO</name>
<dbReference type="EMBL" id="GBRH01202555">
    <property type="protein sequence ID" value="JAD95340.1"/>
    <property type="molecule type" value="Transcribed_RNA"/>
</dbReference>
<evidence type="ECO:0000313" key="1">
    <source>
        <dbReference type="EMBL" id="JAD95340.1"/>
    </source>
</evidence>